<reference evidence="6 7" key="1">
    <citation type="submission" date="2008-03" db="EMBL/GenBank/DDBJ databases">
        <title>The Genome Sequence of Verticillium dahliae VdLs.17.</title>
        <authorList>
            <consortium name="The Broad Institute Genome Sequencing Platform"/>
            <person name="Ma L.-J.J."/>
            <person name="Klosterman S.J."/>
            <person name="Subbarao K."/>
            <person name="Dobinson K."/>
            <person name="Veronese P."/>
            <person name="Kang S."/>
            <person name="Gold S.E."/>
            <person name="Young S."/>
            <person name="Jaffe D."/>
            <person name="Gnerre S."/>
            <person name="Berlin A."/>
            <person name="Heiman D."/>
            <person name="Hepburn T."/>
            <person name="Sykes S."/>
            <person name="Alvarado L."/>
            <person name="Kodira C.D."/>
            <person name="Lander E."/>
            <person name="Galagan J."/>
            <person name="Nusbaum C."/>
            <person name="Birren B."/>
        </authorList>
    </citation>
    <scope>NUCLEOTIDE SEQUENCE [LARGE SCALE GENOMIC DNA]</scope>
    <source>
        <strain evidence="7">VdLs.17 / ATCC MYA-4575 / FGSC 10137</strain>
    </source>
</reference>
<evidence type="ECO:0000313" key="6">
    <source>
        <dbReference type="EMBL" id="EGY15295.1"/>
    </source>
</evidence>
<comment type="similarity">
    <text evidence="1">Belongs to the ATG14 family.</text>
</comment>
<name>G2X8K8_VERDV</name>
<keyword evidence="3 4" id="KW-0175">Coiled coil</keyword>
<dbReference type="InParanoid" id="G2X8K8"/>
<dbReference type="Pfam" id="PF10186">
    <property type="entry name" value="ATG14"/>
    <property type="match status" value="1"/>
</dbReference>
<dbReference type="PANTHER" id="PTHR15157">
    <property type="entry name" value="UV RADIATION RESISTANCE-ASSOCIATED GENE PROTEIN"/>
    <property type="match status" value="1"/>
</dbReference>
<feature type="coiled-coil region" evidence="4">
    <location>
        <begin position="275"/>
        <end position="302"/>
    </location>
</feature>
<evidence type="ECO:0000256" key="3">
    <source>
        <dbReference type="ARBA" id="ARBA00023054"/>
    </source>
</evidence>
<evidence type="ECO:0000256" key="1">
    <source>
        <dbReference type="ARBA" id="ARBA00009574"/>
    </source>
</evidence>
<dbReference type="GO" id="GO:0005768">
    <property type="term" value="C:endosome"/>
    <property type="evidence" value="ECO:0007669"/>
    <property type="project" value="TreeGrafter"/>
</dbReference>
<dbReference type="OMA" id="HYRFEYG"/>
<proteinExistence type="inferred from homology"/>
<organism evidence="6 7">
    <name type="scientific">Verticillium dahliae (strain VdLs.17 / ATCC MYA-4575 / FGSC 10137)</name>
    <name type="common">Verticillium wilt</name>
    <dbReference type="NCBI Taxonomy" id="498257"/>
    <lineage>
        <taxon>Eukaryota</taxon>
        <taxon>Fungi</taxon>
        <taxon>Dikarya</taxon>
        <taxon>Ascomycota</taxon>
        <taxon>Pezizomycotina</taxon>
        <taxon>Sordariomycetes</taxon>
        <taxon>Hypocreomycetidae</taxon>
        <taxon>Glomerellales</taxon>
        <taxon>Plectosphaerellaceae</taxon>
        <taxon>Verticillium</taxon>
    </lineage>
</organism>
<sequence length="608" mass="68148">MPTESRAPRLLPQNRKLRHLQGIYLRNLSFQRPRGRTTDDVAIHASPKKSDTLRETPKLHHALSSEDLRPKMRRRSTTLTQDSPVSEQKKLEALYNSRMADAFFSMHVDGEDDPIYISETQERKTNFNFLFFNLSKHGSSVTRSPLVTIKIWTKRYVGSKEWFLHQEDVVDLRSLNFLGTLLNQRFPLNGLIFHLEDGVYSLDLPARKSKPKATATLPTSSYNALMKLATLDSSIQDALSTQEHITTQINELLSKQPRNDAPLAEERVKLAQRYVSQQAKSIKSAEKRRDELKASLKARREAIAAGREAQAKAERDIVAAREPLESSKLMLAQTQEQIRGQRRRICSDLSNIFPITPCPSGEPLSFQICGLPLQNTSYDSPSSKNPNEDVMSAALGHVAMLTHNLQYYLRHPLPYDINPFGSRSTIRDDISAFQDNPASRHTHGASSTLGNNPAREFPLYLPRGGSTAAHFRFDYAWFLLNKDIEALCAHQSLRVVDIRHSLPNLKYLLYVCSAGTEDVPERKRGGVRGLWAGHLKGRITTGDGEADGSVTGSRPSSANGQAAESLRRASEDLGLGFDEGHMKVSLRTKGFRENVGLKRETGKQFSGP</sequence>
<keyword evidence="7" id="KW-1185">Reference proteome</keyword>
<gene>
    <name evidence="6" type="ORF">VDAG_06149</name>
</gene>
<dbReference type="RefSeq" id="XP_009657458.1">
    <property type="nucleotide sequence ID" value="XM_009659163.1"/>
</dbReference>
<dbReference type="HOGENOM" id="CLU_009375_1_0_1"/>
<dbReference type="OrthoDB" id="72772at2759"/>
<reference evidence="7" key="2">
    <citation type="journal article" date="2011" name="PLoS Pathog.">
        <title>Comparative genomics yields insights into niche adaptation of plant vascular wilt pathogens.</title>
        <authorList>
            <person name="Klosterman S.J."/>
            <person name="Subbarao K.V."/>
            <person name="Kang S."/>
            <person name="Veronese P."/>
            <person name="Gold S.E."/>
            <person name="Thomma B.P.H.J."/>
            <person name="Chen Z."/>
            <person name="Henrissat B."/>
            <person name="Lee Y.-H."/>
            <person name="Park J."/>
            <person name="Garcia-Pedrajas M.D."/>
            <person name="Barbara D.J."/>
            <person name="Anchieta A."/>
            <person name="de Jonge R."/>
            <person name="Santhanam P."/>
            <person name="Maruthachalam K."/>
            <person name="Atallah Z."/>
            <person name="Amyotte S.G."/>
            <person name="Paz Z."/>
            <person name="Inderbitzin P."/>
            <person name="Hayes R.J."/>
            <person name="Heiman D.I."/>
            <person name="Young S."/>
            <person name="Zeng Q."/>
            <person name="Engels R."/>
            <person name="Galagan J."/>
            <person name="Cuomo C.A."/>
            <person name="Dobinson K.F."/>
            <person name="Ma L.-J."/>
        </authorList>
    </citation>
    <scope>NUCLEOTIDE SEQUENCE [LARGE SCALE GENOMIC DNA]</scope>
    <source>
        <strain evidence="7">VdLs.17 / ATCC MYA-4575 / FGSC 10137</strain>
    </source>
</reference>
<dbReference type="InterPro" id="IPR018791">
    <property type="entry name" value="UV_resistance/autophagy_Atg14"/>
</dbReference>
<dbReference type="GO" id="GO:0000149">
    <property type="term" value="F:SNARE binding"/>
    <property type="evidence" value="ECO:0007669"/>
    <property type="project" value="TreeGrafter"/>
</dbReference>
<dbReference type="EMBL" id="DS572707">
    <property type="protein sequence ID" value="EGY15295.1"/>
    <property type="molecule type" value="Genomic_DNA"/>
</dbReference>
<dbReference type="eggNOG" id="KOG2896">
    <property type="taxonomic scope" value="Eukaryota"/>
</dbReference>
<protein>
    <recommendedName>
        <fullName evidence="2">Autophagy-related protein 14</fullName>
    </recommendedName>
</protein>
<evidence type="ECO:0000256" key="2">
    <source>
        <dbReference type="ARBA" id="ARBA00013807"/>
    </source>
</evidence>
<accession>G2X8K8</accession>
<feature type="region of interest" description="Disordered" evidence="5">
    <location>
        <begin position="542"/>
        <end position="565"/>
    </location>
</feature>
<dbReference type="AlphaFoldDB" id="G2X8K8"/>
<evidence type="ECO:0000256" key="5">
    <source>
        <dbReference type="SAM" id="MobiDB-lite"/>
    </source>
</evidence>
<dbReference type="GO" id="GO:0000323">
    <property type="term" value="C:lytic vacuole"/>
    <property type="evidence" value="ECO:0007669"/>
    <property type="project" value="TreeGrafter"/>
</dbReference>
<evidence type="ECO:0000256" key="4">
    <source>
        <dbReference type="SAM" id="Coils"/>
    </source>
</evidence>
<dbReference type="GO" id="GO:0032991">
    <property type="term" value="C:protein-containing complex"/>
    <property type="evidence" value="ECO:0007669"/>
    <property type="project" value="UniProtKB-ARBA"/>
</dbReference>
<dbReference type="GeneID" id="20707612"/>
<evidence type="ECO:0000313" key="7">
    <source>
        <dbReference type="Proteomes" id="UP000001611"/>
    </source>
</evidence>
<dbReference type="PANTHER" id="PTHR15157:SF5">
    <property type="entry name" value="UV RADIATION RESISTANCE-ASSOCIATED GENE PROTEIN"/>
    <property type="match status" value="1"/>
</dbReference>
<dbReference type="GO" id="GO:0035493">
    <property type="term" value="P:SNARE complex assembly"/>
    <property type="evidence" value="ECO:0007669"/>
    <property type="project" value="TreeGrafter"/>
</dbReference>
<dbReference type="STRING" id="498257.G2X8K8"/>
<dbReference type="KEGG" id="vda:VDAG_06149"/>
<dbReference type="Proteomes" id="UP000001611">
    <property type="component" value="Unassembled WGS sequence"/>
</dbReference>
<feature type="compositionally biased region" description="Polar residues" evidence="5">
    <location>
        <begin position="550"/>
        <end position="562"/>
    </location>
</feature>